<evidence type="ECO:0000313" key="2">
    <source>
        <dbReference type="Proteomes" id="UP001165498"/>
    </source>
</evidence>
<dbReference type="Pfam" id="PF16811">
    <property type="entry name" value="TAtT"/>
    <property type="match status" value="1"/>
</dbReference>
<dbReference type="InterPro" id="IPR038537">
    <property type="entry name" value="TatT_sf"/>
</dbReference>
<comment type="caution">
    <text evidence="1">The sequence shown here is derived from an EMBL/GenBank/DDBJ whole genome shotgun (WGS) entry which is preliminary data.</text>
</comment>
<reference evidence="1" key="1">
    <citation type="submission" date="2022-07" db="EMBL/GenBank/DDBJ databases">
        <title>Tahibacter sp., a new gammaproteobacterium isolated from the silt sample collected at pig farm.</title>
        <authorList>
            <person name="Chen H."/>
        </authorList>
    </citation>
    <scope>NUCLEOTIDE SEQUENCE</scope>
    <source>
        <strain evidence="1">P2K</strain>
    </source>
</reference>
<dbReference type="Proteomes" id="UP001165498">
    <property type="component" value="Unassembled WGS sequence"/>
</dbReference>
<dbReference type="InterPro" id="IPR031823">
    <property type="entry name" value="TatT"/>
</dbReference>
<evidence type="ECO:0000313" key="1">
    <source>
        <dbReference type="EMBL" id="MCQ4166270.1"/>
    </source>
</evidence>
<sequence>MLILRKVHIVVISAALALLSGCAGIVNKATDRFSVNLRTAILNQDDPATVRDGLPAYLLLLDAMLQGEPDNPGTLLAAARLYGAYAGGFVSEPERAKRLANRAFGYARRATCVRNAGLCGAIEQPFEAFAAEVAKAGAKDLDLLYGLASAWAGRIQQDSGDWNAIADLPKVQALTERVIALDANYEGGEPHMIFGVLHSLRPASLGGKPELGKAEFETAIAQSQGRNLMAKTLYAQYYARLVFDQELHDRLLNEVVAAAPEAPQLTLMNVLAQQRAKALLASGKDYF</sequence>
<name>A0ABT1QVF8_9GAMM</name>
<organism evidence="1 2">
    <name type="scientific">Tahibacter harae</name>
    <dbReference type="NCBI Taxonomy" id="2963937"/>
    <lineage>
        <taxon>Bacteria</taxon>
        <taxon>Pseudomonadati</taxon>
        <taxon>Pseudomonadota</taxon>
        <taxon>Gammaproteobacteria</taxon>
        <taxon>Lysobacterales</taxon>
        <taxon>Rhodanobacteraceae</taxon>
        <taxon>Tahibacter</taxon>
    </lineage>
</organism>
<dbReference type="PROSITE" id="PS51257">
    <property type="entry name" value="PROKAR_LIPOPROTEIN"/>
    <property type="match status" value="1"/>
</dbReference>
<dbReference type="EMBL" id="JANFQO010000015">
    <property type="protein sequence ID" value="MCQ4166270.1"/>
    <property type="molecule type" value="Genomic_DNA"/>
</dbReference>
<protein>
    <submittedName>
        <fullName evidence="1">TRAP transporter TatT component family protein</fullName>
    </submittedName>
</protein>
<keyword evidence="2" id="KW-1185">Reference proteome</keyword>
<accession>A0ABT1QVF8</accession>
<gene>
    <name evidence="1" type="ORF">NM961_16245</name>
</gene>
<proteinExistence type="predicted"/>
<dbReference type="Gene3D" id="1.25.40.920">
    <property type="entry name" value="TRAP transporter T-component"/>
    <property type="match status" value="1"/>
</dbReference>
<dbReference type="RefSeq" id="WP_255915462.1">
    <property type="nucleotide sequence ID" value="NZ_JANFQO010000015.1"/>
</dbReference>